<proteinExistence type="predicted"/>
<dbReference type="Proteomes" id="UP000198362">
    <property type="component" value="Unassembled WGS sequence"/>
</dbReference>
<dbReference type="SUPFAM" id="SSF51905">
    <property type="entry name" value="FAD/NAD(P)-binding domain"/>
    <property type="match status" value="1"/>
</dbReference>
<evidence type="ECO:0000313" key="2">
    <source>
        <dbReference type="EMBL" id="SNS91546.1"/>
    </source>
</evidence>
<accession>A0A239ICP4</accession>
<evidence type="ECO:0000313" key="3">
    <source>
        <dbReference type="Proteomes" id="UP000198362"/>
    </source>
</evidence>
<dbReference type="Pfam" id="PF01266">
    <property type="entry name" value="DAO"/>
    <property type="match status" value="1"/>
</dbReference>
<keyword evidence="3" id="KW-1185">Reference proteome</keyword>
<dbReference type="GO" id="GO:0005737">
    <property type="term" value="C:cytoplasm"/>
    <property type="evidence" value="ECO:0007669"/>
    <property type="project" value="TreeGrafter"/>
</dbReference>
<dbReference type="InterPro" id="IPR036188">
    <property type="entry name" value="FAD/NAD-bd_sf"/>
</dbReference>
<organism evidence="2 3">
    <name type="scientific">Asanoa hainanensis</name>
    <dbReference type="NCBI Taxonomy" id="560556"/>
    <lineage>
        <taxon>Bacteria</taxon>
        <taxon>Bacillati</taxon>
        <taxon>Actinomycetota</taxon>
        <taxon>Actinomycetes</taxon>
        <taxon>Micromonosporales</taxon>
        <taxon>Micromonosporaceae</taxon>
        <taxon>Asanoa</taxon>
    </lineage>
</organism>
<protein>
    <submittedName>
        <fullName evidence="2">Glycine/D-amino acid oxidase</fullName>
    </submittedName>
</protein>
<gene>
    <name evidence="2" type="ORF">SAMN05421812_102344</name>
</gene>
<dbReference type="PANTHER" id="PTHR13847">
    <property type="entry name" value="SARCOSINE DEHYDROGENASE-RELATED"/>
    <property type="match status" value="1"/>
</dbReference>
<dbReference type="Gene3D" id="3.50.50.60">
    <property type="entry name" value="FAD/NAD(P)-binding domain"/>
    <property type="match status" value="1"/>
</dbReference>
<dbReference type="AlphaFoldDB" id="A0A239ICP4"/>
<dbReference type="Gene3D" id="3.30.9.10">
    <property type="entry name" value="D-Amino Acid Oxidase, subunit A, domain 2"/>
    <property type="match status" value="1"/>
</dbReference>
<dbReference type="RefSeq" id="WP_089245324.1">
    <property type="nucleotide sequence ID" value="NZ_FZPH01000002.1"/>
</dbReference>
<feature type="domain" description="FAD dependent oxidoreductase" evidence="1">
    <location>
        <begin position="36"/>
        <end position="398"/>
    </location>
</feature>
<dbReference type="OrthoDB" id="9805852at2"/>
<dbReference type="PANTHER" id="PTHR13847:SF281">
    <property type="entry name" value="FAD DEPENDENT OXIDOREDUCTASE DOMAIN-CONTAINING PROTEIN"/>
    <property type="match status" value="1"/>
</dbReference>
<evidence type="ECO:0000259" key="1">
    <source>
        <dbReference type="Pfam" id="PF01266"/>
    </source>
</evidence>
<dbReference type="EMBL" id="FZPH01000002">
    <property type="protein sequence ID" value="SNS91546.1"/>
    <property type="molecule type" value="Genomic_DNA"/>
</dbReference>
<name>A0A239ICP4_9ACTN</name>
<dbReference type="InterPro" id="IPR006076">
    <property type="entry name" value="FAD-dep_OxRdtase"/>
</dbReference>
<sequence length="465" mass="49848">MNVGRALADAQPRVFWLDRPERPDPLPPLSGSLEADLLVVGGGYAGLWAALQAKQDDPGRDVVLVEAGTCGWAASGRNGGFCATSLTHGLANGAARFPDEISTLETLGAANLDAMLATISLFDIRCDVERTGEISLATAPHQLADLAADAALARRHGHDVVVLGRDEVRAEVASPTYLGGVWHRDRTVMLDPARLAWGLRAACLSLGVRIFEHTRVTGLASSGAGVVARCFGGGSVRAGGVVLAANAFPPLLRRLRAFVVPVYDYALVTRPLTPAELASVGWRQRQGLADSGNQFHYYRLTADNRILFGGYDAVYHYGNRMAPSLARSAPTFATLARHFFSTFPQLEGVTFTHQWGGVVDTCTRFCAFFGTAFGGRLAYATGFTGLGVGATRFGARVALDLLSGSPTPVTTLDFVRSRPMPFPPEPLRSLVINATRWSMAQADAHEGRRNLWLRTLDRLGLGFDS</sequence>
<reference evidence="2 3" key="1">
    <citation type="submission" date="2017-06" db="EMBL/GenBank/DDBJ databases">
        <authorList>
            <person name="Kim H.J."/>
            <person name="Triplett B.A."/>
        </authorList>
    </citation>
    <scope>NUCLEOTIDE SEQUENCE [LARGE SCALE GENOMIC DNA]</scope>
    <source>
        <strain evidence="2 3">CGMCC 4.5593</strain>
    </source>
</reference>